<keyword evidence="4" id="KW-0411">Iron-sulfur</keyword>
<dbReference type="InterPro" id="IPR006638">
    <property type="entry name" value="Elp3/MiaA/NifB-like_rSAM"/>
</dbReference>
<dbReference type="STRING" id="1511.CLOST_1302"/>
<dbReference type="HOGENOM" id="CLU_029256_1_0_9"/>
<organism evidence="6 7">
    <name type="scientific">Acetoanaerobium sticklandii (strain ATCC 12662 / DSM 519 / JCM 1433 / CCUG 9281 / NCIMB 10654 / HF)</name>
    <name type="common">Clostridium sticklandii</name>
    <dbReference type="NCBI Taxonomy" id="499177"/>
    <lineage>
        <taxon>Bacteria</taxon>
        <taxon>Bacillati</taxon>
        <taxon>Bacillota</taxon>
        <taxon>Clostridia</taxon>
        <taxon>Peptostreptococcales</taxon>
        <taxon>Filifactoraceae</taxon>
        <taxon>Acetoanaerobium</taxon>
    </lineage>
</organism>
<dbReference type="Proteomes" id="UP000007041">
    <property type="component" value="Chromosome"/>
</dbReference>
<dbReference type="NCBIfam" id="TIGR03994">
    <property type="entry name" value="rSAM_HemZ"/>
    <property type="match status" value="1"/>
</dbReference>
<dbReference type="SFLD" id="SFLDS00029">
    <property type="entry name" value="Radical_SAM"/>
    <property type="match status" value="1"/>
</dbReference>
<dbReference type="GO" id="GO:0003824">
    <property type="term" value="F:catalytic activity"/>
    <property type="evidence" value="ECO:0007669"/>
    <property type="project" value="InterPro"/>
</dbReference>
<dbReference type="GO" id="GO:0051539">
    <property type="term" value="F:4 iron, 4 sulfur cluster binding"/>
    <property type="evidence" value="ECO:0007669"/>
    <property type="project" value="TreeGrafter"/>
</dbReference>
<dbReference type="InterPro" id="IPR013785">
    <property type="entry name" value="Aldolase_TIM"/>
</dbReference>
<keyword evidence="3" id="KW-0408">Iron</keyword>
<dbReference type="SFLD" id="SFLDG01082">
    <property type="entry name" value="B12-binding_domain_containing"/>
    <property type="match status" value="1"/>
</dbReference>
<evidence type="ECO:0000256" key="4">
    <source>
        <dbReference type="ARBA" id="ARBA00023014"/>
    </source>
</evidence>
<sequence>MSSMIIKVDNQSVEFEVKQLLNSFHISDELEIEMFRSAKDISTIIKNDGEKLCFIEKVDDGFKETISYKKALFKALKSIYPSSNHPWGILTGIRPVKIAQDLIKKNIDNITIKKMLNEIYYISDEKIDLMLRIAKIQSKYLDDIEKSYSIYISIPFCPSRCNYCSFFSCSLDKEQNLIDPYLDSLEKELKFFYSNKVIYDKELLSIYIGGGTPSTLSINQFQRLIKILQTYVPLKNVKEFTFEAGRPDTLDREKLEAIKMSPVTRLSINPQTMNDVTLKKIGRNHTVSDIIECFKISRDIGFDNINMDLILGLEDESIENITKTLSHIKELKPDSLTVHTLAIKKASTLINDSQGALDKLRTYNIEDFMKISADAADYLGMKPYYLYRQKNMLSNLENIGYALEDKISLYNIAIMEEKQTIIAFGSGSVSKFTYPEENRIERVSNIKDVKLYIDNVEQVIAKKNKEVEKWI</sequence>
<keyword evidence="1" id="KW-0949">S-adenosyl-L-methionine</keyword>
<keyword evidence="2" id="KW-0479">Metal-binding</keyword>
<dbReference type="GO" id="GO:0046872">
    <property type="term" value="F:metal ion binding"/>
    <property type="evidence" value="ECO:0007669"/>
    <property type="project" value="UniProtKB-KW"/>
</dbReference>
<dbReference type="SMART" id="SM00729">
    <property type="entry name" value="Elp3"/>
    <property type="match status" value="1"/>
</dbReference>
<dbReference type="EMBL" id="FP565809">
    <property type="protein sequence ID" value="CBH21422.1"/>
    <property type="molecule type" value="Genomic_DNA"/>
</dbReference>
<dbReference type="PANTHER" id="PTHR13932:SF1">
    <property type="entry name" value="OXYGEN-INDEPENDENT COPROPORPHYRINOGEN-III OXIDASE-LIKE PROTEIN HEMZ"/>
    <property type="match status" value="1"/>
</dbReference>
<dbReference type="PANTHER" id="PTHR13932">
    <property type="entry name" value="COPROPORPHYRINIGEN III OXIDASE"/>
    <property type="match status" value="1"/>
</dbReference>
<dbReference type="SFLD" id="SFLDG01065">
    <property type="entry name" value="anaerobic_coproporphyrinogen-I"/>
    <property type="match status" value="1"/>
</dbReference>
<evidence type="ECO:0000256" key="1">
    <source>
        <dbReference type="ARBA" id="ARBA00022691"/>
    </source>
</evidence>
<dbReference type="InterPro" id="IPR034505">
    <property type="entry name" value="Coproporphyrinogen-III_oxidase"/>
</dbReference>
<dbReference type="Pfam" id="PF04055">
    <property type="entry name" value="Radical_SAM"/>
    <property type="match status" value="1"/>
</dbReference>
<dbReference type="InterPro" id="IPR007197">
    <property type="entry name" value="rSAM"/>
</dbReference>
<feature type="domain" description="Radical SAM core" evidence="5">
    <location>
        <begin position="142"/>
        <end position="382"/>
    </location>
</feature>
<proteinExistence type="predicted"/>
<reference evidence="7" key="1">
    <citation type="journal article" date="2010" name="BMC Genomics">
        <title>Clostridium sticklandii, a specialist in amino acid degradation:revisiting its metabolism through its genome sequence.</title>
        <authorList>
            <person name="Fonknechten N."/>
            <person name="Chaussonnerie S."/>
            <person name="Tricot S."/>
            <person name="Lajus A."/>
            <person name="Andreesen J.R."/>
            <person name="Perchat N."/>
            <person name="Pelletier E."/>
            <person name="Gouyvenoux M."/>
            <person name="Barbe V."/>
            <person name="Salanoubat M."/>
            <person name="Le Paslier D."/>
            <person name="Weissenbach J."/>
            <person name="Cohen G.N."/>
            <person name="Kreimeyer A."/>
        </authorList>
    </citation>
    <scope>NUCLEOTIDE SEQUENCE [LARGE SCALE GENOMIC DNA]</scope>
    <source>
        <strain evidence="7">ATCC 12662 / DSM 519 / JCM 1433 / CCUG 9281 / NCIMB 10654 / HF</strain>
    </source>
</reference>
<dbReference type="KEGG" id="cst:CLOST_1302"/>
<dbReference type="PROSITE" id="PS51918">
    <property type="entry name" value="RADICAL_SAM"/>
    <property type="match status" value="1"/>
</dbReference>
<keyword evidence="7" id="KW-1185">Reference proteome</keyword>
<dbReference type="eggNOG" id="COG0635">
    <property type="taxonomic scope" value="Bacteria"/>
</dbReference>
<evidence type="ECO:0000313" key="6">
    <source>
        <dbReference type="EMBL" id="CBH21422.1"/>
    </source>
</evidence>
<dbReference type="BioCyc" id="CSTI499177:GJE9-1350-MONOMER"/>
<gene>
    <name evidence="6" type="ordered locus">CLOST_1302</name>
</gene>
<evidence type="ECO:0000259" key="5">
    <source>
        <dbReference type="PROSITE" id="PS51918"/>
    </source>
</evidence>
<protein>
    <submittedName>
        <fullName evidence="6">Putative coproporphyrinogen III oxidase</fullName>
    </submittedName>
</protein>
<dbReference type="SUPFAM" id="SSF102114">
    <property type="entry name" value="Radical SAM enzymes"/>
    <property type="match status" value="1"/>
</dbReference>
<dbReference type="Gene3D" id="3.20.20.70">
    <property type="entry name" value="Aldolase class I"/>
    <property type="match status" value="1"/>
</dbReference>
<accession>E3PYA7</accession>
<dbReference type="InterPro" id="IPR058240">
    <property type="entry name" value="rSAM_sf"/>
</dbReference>
<evidence type="ECO:0000256" key="2">
    <source>
        <dbReference type="ARBA" id="ARBA00022723"/>
    </source>
</evidence>
<dbReference type="AlphaFoldDB" id="E3PYA7"/>
<dbReference type="SFLD" id="SFLDF00310">
    <property type="entry name" value="oxygen-independent_coproporphy"/>
    <property type="match status" value="1"/>
</dbReference>
<dbReference type="GO" id="GO:0006779">
    <property type="term" value="P:porphyrin-containing compound biosynthetic process"/>
    <property type="evidence" value="ECO:0007669"/>
    <property type="project" value="TreeGrafter"/>
</dbReference>
<dbReference type="InterPro" id="IPR023995">
    <property type="entry name" value="HemZ"/>
</dbReference>
<evidence type="ECO:0000256" key="3">
    <source>
        <dbReference type="ARBA" id="ARBA00023004"/>
    </source>
</evidence>
<name>E3PYA7_ACESD</name>
<dbReference type="GO" id="GO:0005737">
    <property type="term" value="C:cytoplasm"/>
    <property type="evidence" value="ECO:0007669"/>
    <property type="project" value="TreeGrafter"/>
</dbReference>
<evidence type="ECO:0000313" key="7">
    <source>
        <dbReference type="Proteomes" id="UP000007041"/>
    </source>
</evidence>